<evidence type="ECO:0000313" key="3">
    <source>
        <dbReference type="Proteomes" id="UP001152803"/>
    </source>
</evidence>
<feature type="region of interest" description="Disordered" evidence="1">
    <location>
        <begin position="550"/>
        <end position="643"/>
    </location>
</feature>
<keyword evidence="3" id="KW-1185">Reference proteome</keyword>
<dbReference type="GO" id="GO:0032465">
    <property type="term" value="P:regulation of cytokinesis"/>
    <property type="evidence" value="ECO:0007669"/>
    <property type="project" value="InterPro"/>
</dbReference>
<dbReference type="Proteomes" id="UP001152803">
    <property type="component" value="Unassembled WGS sequence"/>
</dbReference>
<name>A0A9Q1DX85_CONCO</name>
<evidence type="ECO:0008006" key="4">
    <source>
        <dbReference type="Google" id="ProtNLM"/>
    </source>
</evidence>
<feature type="compositionally biased region" description="Acidic residues" evidence="1">
    <location>
        <begin position="160"/>
        <end position="174"/>
    </location>
</feature>
<feature type="compositionally biased region" description="Basic residues" evidence="1">
    <location>
        <begin position="634"/>
        <end position="643"/>
    </location>
</feature>
<feature type="compositionally biased region" description="Pro residues" evidence="1">
    <location>
        <begin position="243"/>
        <end position="258"/>
    </location>
</feature>
<feature type="compositionally biased region" description="Basic and acidic residues" evidence="1">
    <location>
        <begin position="550"/>
        <end position="563"/>
    </location>
</feature>
<protein>
    <recommendedName>
        <fullName evidence="4">Centriolar coiled coil protein 110kDa</fullName>
    </recommendedName>
</protein>
<dbReference type="Pfam" id="PF16025">
    <property type="entry name" value="CaM_bind"/>
    <property type="match status" value="1"/>
</dbReference>
<dbReference type="GO" id="GO:0007099">
    <property type="term" value="P:centriole replication"/>
    <property type="evidence" value="ECO:0007669"/>
    <property type="project" value="InterPro"/>
</dbReference>
<comment type="caution">
    <text evidence="2">The sequence shown here is derived from an EMBL/GenBank/DDBJ whole genome shotgun (WGS) entry which is preliminary data.</text>
</comment>
<sequence length="643" mass="71035">MPPDVSLAKTRLLCFCAEQGRPRMASYDEFSSRTLGRLRTERKAPVCGGASGQREALSTIRFHGRAVLAPLLSVDQRREMTRYRQKAAQLEADRLRRAHLLARVQDIIDSVQPPKPEAKNGFALLPNLSSPPWGPRDREAQNADPPGAGRSLAQPSAMGEECEEREEEEEEEEEGRCGGRSLSLQALLRRSRAYLEREQGHRGGSWGRGARGAPPQAESLSDKENESSVPPTPPRRPRTSPHPTGPAPSPPGTPSPPPGRRRPAQPPRRTGSPNARSSGGGLRESGQSGARLAAPSYDVESPSPTLQRPHVTSDPAPAPSLAKHQSDLEGSPELSPVNVSLREQNRTTEEVQRRVSALEEVRRQMQEDHAQQLSLLIAEQEKEQQRLRQALGDSLITAEPSPAHSTGCPSVFSPAVPLPASHSPVFRWGPSCGKSRSRLNPVIPPELQGALCRLSALARGFLTRRLLNTEKLKHLRQTVLDTREFIHSFLAEGPLKRAPCSVQDACLQERLRAQLRAALYDVHDVFFVMSLGERLLLLRQDRELRAERRLREMNKGRSPRERAVLSAATQRSLDRRKQRVSVTPGQSRRAQAKPKSPPINRVLQPIQGSNAPLPGQPLRHGSLNRTNPEERLKRAGGLKKHTL</sequence>
<reference evidence="2" key="1">
    <citation type="journal article" date="2023" name="Science">
        <title>Genome structures resolve the early diversification of teleost fishes.</title>
        <authorList>
            <person name="Parey E."/>
            <person name="Louis A."/>
            <person name="Montfort J."/>
            <person name="Bouchez O."/>
            <person name="Roques C."/>
            <person name="Iampietro C."/>
            <person name="Lluch J."/>
            <person name="Castinel A."/>
            <person name="Donnadieu C."/>
            <person name="Desvignes T."/>
            <person name="Floi Bucao C."/>
            <person name="Jouanno E."/>
            <person name="Wen M."/>
            <person name="Mejri S."/>
            <person name="Dirks R."/>
            <person name="Jansen H."/>
            <person name="Henkel C."/>
            <person name="Chen W.J."/>
            <person name="Zahm M."/>
            <person name="Cabau C."/>
            <person name="Klopp C."/>
            <person name="Thompson A.W."/>
            <person name="Robinson-Rechavi M."/>
            <person name="Braasch I."/>
            <person name="Lecointre G."/>
            <person name="Bobe J."/>
            <person name="Postlethwait J.H."/>
            <person name="Berthelot C."/>
            <person name="Roest Crollius H."/>
            <person name="Guiguen Y."/>
        </authorList>
    </citation>
    <scope>NUCLEOTIDE SEQUENCE</scope>
    <source>
        <strain evidence="2">Concon-B</strain>
    </source>
</reference>
<dbReference type="AlphaFoldDB" id="A0A9Q1DX85"/>
<evidence type="ECO:0000313" key="2">
    <source>
        <dbReference type="EMBL" id="KAJ8283465.1"/>
    </source>
</evidence>
<accession>A0A9Q1DX85</accession>
<gene>
    <name evidence="2" type="ORF">COCON_G00023150</name>
</gene>
<dbReference type="GO" id="GO:0032053">
    <property type="term" value="P:ciliary basal body organization"/>
    <property type="evidence" value="ECO:0007669"/>
    <property type="project" value="TreeGrafter"/>
</dbReference>
<dbReference type="GO" id="GO:0005814">
    <property type="term" value="C:centriole"/>
    <property type="evidence" value="ECO:0007669"/>
    <property type="project" value="InterPro"/>
</dbReference>
<dbReference type="GO" id="GO:1903723">
    <property type="term" value="P:negative regulation of centriole elongation"/>
    <property type="evidence" value="ECO:0007669"/>
    <property type="project" value="TreeGrafter"/>
</dbReference>
<dbReference type="PANTHER" id="PTHR13594">
    <property type="entry name" value="CENTRIOLAR COILED-COIL PROTEIN OF 110 KDA"/>
    <property type="match status" value="1"/>
</dbReference>
<feature type="compositionally biased region" description="Low complexity" evidence="1">
    <location>
        <begin position="179"/>
        <end position="188"/>
    </location>
</feature>
<dbReference type="EMBL" id="JAFJMO010000002">
    <property type="protein sequence ID" value="KAJ8283465.1"/>
    <property type="molecule type" value="Genomic_DNA"/>
</dbReference>
<dbReference type="InterPro" id="IPR033207">
    <property type="entry name" value="CCP110"/>
</dbReference>
<dbReference type="OrthoDB" id="10028852at2759"/>
<feature type="compositionally biased region" description="Polar residues" evidence="1">
    <location>
        <begin position="580"/>
        <end position="589"/>
    </location>
</feature>
<dbReference type="PANTHER" id="PTHR13594:SF3">
    <property type="entry name" value="CENTRIOLAR COILED-COIL PROTEIN OF 110 KDA-LIKE ISOFORM X3"/>
    <property type="match status" value="1"/>
</dbReference>
<feature type="compositionally biased region" description="Basic and acidic residues" evidence="1">
    <location>
        <begin position="343"/>
        <end position="352"/>
    </location>
</feature>
<feature type="region of interest" description="Disordered" evidence="1">
    <location>
        <begin position="111"/>
        <end position="352"/>
    </location>
</feature>
<evidence type="ECO:0000256" key="1">
    <source>
        <dbReference type="SAM" id="MobiDB-lite"/>
    </source>
</evidence>
<proteinExistence type="predicted"/>
<organism evidence="2 3">
    <name type="scientific">Conger conger</name>
    <name type="common">Conger eel</name>
    <name type="synonym">Muraena conger</name>
    <dbReference type="NCBI Taxonomy" id="82655"/>
    <lineage>
        <taxon>Eukaryota</taxon>
        <taxon>Metazoa</taxon>
        <taxon>Chordata</taxon>
        <taxon>Craniata</taxon>
        <taxon>Vertebrata</taxon>
        <taxon>Euteleostomi</taxon>
        <taxon>Actinopterygii</taxon>
        <taxon>Neopterygii</taxon>
        <taxon>Teleostei</taxon>
        <taxon>Anguilliformes</taxon>
        <taxon>Congridae</taxon>
        <taxon>Conger</taxon>
    </lineage>
</organism>